<dbReference type="GO" id="GO:0016020">
    <property type="term" value="C:membrane"/>
    <property type="evidence" value="ECO:0007669"/>
    <property type="project" value="UniProtKB-SubCell"/>
</dbReference>
<dbReference type="SUPFAM" id="SSF144091">
    <property type="entry name" value="Rhomboid-like"/>
    <property type="match status" value="1"/>
</dbReference>
<evidence type="ECO:0000259" key="8">
    <source>
        <dbReference type="Pfam" id="PF01694"/>
    </source>
</evidence>
<feature type="transmembrane region" description="Helical" evidence="7">
    <location>
        <begin position="351"/>
        <end position="369"/>
    </location>
</feature>
<evidence type="ECO:0000256" key="1">
    <source>
        <dbReference type="ARBA" id="ARBA00004141"/>
    </source>
</evidence>
<evidence type="ECO:0000256" key="2">
    <source>
        <dbReference type="ARBA" id="ARBA00009045"/>
    </source>
</evidence>
<reference evidence="9" key="1">
    <citation type="submission" date="2019-07" db="EMBL/GenBank/DDBJ databases">
        <title>Hyphodiscus hymeniophilus genome sequencing and assembly.</title>
        <authorList>
            <person name="Kramer G."/>
            <person name="Nodwell J."/>
        </authorList>
    </citation>
    <scope>NUCLEOTIDE SEQUENCE</scope>
    <source>
        <strain evidence="9">ATCC 34498</strain>
    </source>
</reference>
<evidence type="ECO:0000313" key="10">
    <source>
        <dbReference type="Proteomes" id="UP000785200"/>
    </source>
</evidence>
<evidence type="ECO:0000313" key="9">
    <source>
        <dbReference type="EMBL" id="KAG0649733.1"/>
    </source>
</evidence>
<feature type="transmembrane region" description="Helical" evidence="7">
    <location>
        <begin position="207"/>
        <end position="228"/>
    </location>
</feature>
<dbReference type="Gene3D" id="1.20.1540.10">
    <property type="entry name" value="Rhomboid-like"/>
    <property type="match status" value="1"/>
</dbReference>
<dbReference type="Proteomes" id="UP000785200">
    <property type="component" value="Unassembled WGS sequence"/>
</dbReference>
<evidence type="ECO:0000256" key="4">
    <source>
        <dbReference type="ARBA" id="ARBA00022801"/>
    </source>
</evidence>
<feature type="transmembrane region" description="Helical" evidence="7">
    <location>
        <begin position="323"/>
        <end position="344"/>
    </location>
</feature>
<feature type="domain" description="Peptidase S54 rhomboid" evidence="8">
    <location>
        <begin position="286"/>
        <end position="432"/>
    </location>
</feature>
<dbReference type="Pfam" id="PF01694">
    <property type="entry name" value="Rhomboid"/>
    <property type="match status" value="1"/>
</dbReference>
<comment type="subcellular location">
    <subcellularLocation>
        <location evidence="1">Membrane</location>
        <topology evidence="1">Multi-pass membrane protein</topology>
    </subcellularLocation>
</comment>
<dbReference type="PANTHER" id="PTHR43731">
    <property type="entry name" value="RHOMBOID PROTEASE"/>
    <property type="match status" value="1"/>
</dbReference>
<name>A0A9P6VKJ4_9HELO</name>
<evidence type="ECO:0000256" key="3">
    <source>
        <dbReference type="ARBA" id="ARBA00022692"/>
    </source>
</evidence>
<keyword evidence="5 7" id="KW-1133">Transmembrane helix</keyword>
<evidence type="ECO:0000256" key="6">
    <source>
        <dbReference type="ARBA" id="ARBA00023136"/>
    </source>
</evidence>
<feature type="transmembrane region" description="Helical" evidence="7">
    <location>
        <begin position="389"/>
        <end position="406"/>
    </location>
</feature>
<protein>
    <recommendedName>
        <fullName evidence="8">Peptidase S54 rhomboid domain-containing protein</fullName>
    </recommendedName>
</protein>
<dbReference type="EMBL" id="VNKQ01000007">
    <property type="protein sequence ID" value="KAG0649733.1"/>
    <property type="molecule type" value="Genomic_DNA"/>
</dbReference>
<sequence>MHIVDIAFSMELWSGRNSSAIATYTDKRIITKFEQIPKSYSDQEGLAFCVEPLRKEDVLAIFGKGIDATSANRLLSVLHGRRVAGTLADPDAPGSLNVYEERARQIGLAWLRKNVPVDEIRCAGLQAEKQLAAMQGELNVREFEAREKAKKAQAEEIRKITGTLEVATPKSTVVLRRPGENPKLKYYLERQKVLPDTPPEMSMFQRLWPSGLLVFGVVLACIVFPQVYTPPKRSGRLMPDMPPAAATIFGITLINLAIFVLWRHPPAFRYLNMYFMTTPGYVRPLSLIGNIFSHQAFSHLAWNMAVLYFVGTRLHDEVGRGNFLAIYIACGALGSFTSLTSWVIRGNFVSSSLGASGALAGVIATYLWLHSTEAVKLLGVFPPDSWPNLPSAGFLVVLIAMDLIGLSRWNKSPKNLDHWAHLGGYGAGIGAAELLKLKARKRRAIEQERRQNMRFLDKIREGRL</sequence>
<gene>
    <name evidence="9" type="ORF">D0Z07_3920</name>
</gene>
<dbReference type="AlphaFoldDB" id="A0A9P6VKJ4"/>
<dbReference type="InterPro" id="IPR022764">
    <property type="entry name" value="Peptidase_S54_rhomboid_dom"/>
</dbReference>
<proteinExistence type="inferred from homology"/>
<evidence type="ECO:0000256" key="7">
    <source>
        <dbReference type="SAM" id="Phobius"/>
    </source>
</evidence>
<feature type="transmembrane region" description="Helical" evidence="7">
    <location>
        <begin position="285"/>
        <end position="311"/>
    </location>
</feature>
<keyword evidence="4" id="KW-0378">Hydrolase</keyword>
<comment type="caution">
    <text evidence="9">The sequence shown here is derived from an EMBL/GenBank/DDBJ whole genome shotgun (WGS) entry which is preliminary data.</text>
</comment>
<dbReference type="InterPro" id="IPR050925">
    <property type="entry name" value="Rhomboid_protease_S54"/>
</dbReference>
<keyword evidence="10" id="KW-1185">Reference proteome</keyword>
<comment type="similarity">
    <text evidence="2">Belongs to the peptidase S54 family.</text>
</comment>
<evidence type="ECO:0000256" key="5">
    <source>
        <dbReference type="ARBA" id="ARBA00022989"/>
    </source>
</evidence>
<dbReference type="InterPro" id="IPR035952">
    <property type="entry name" value="Rhomboid-like_sf"/>
</dbReference>
<dbReference type="OrthoDB" id="10260614at2759"/>
<keyword evidence="3 7" id="KW-0812">Transmembrane</keyword>
<dbReference type="PANTHER" id="PTHR43731:SF14">
    <property type="entry name" value="PRESENILIN-ASSOCIATED RHOMBOID-LIKE PROTEIN, MITOCHONDRIAL"/>
    <property type="match status" value="1"/>
</dbReference>
<accession>A0A9P6VKJ4</accession>
<keyword evidence="6 7" id="KW-0472">Membrane</keyword>
<dbReference type="GO" id="GO:0004252">
    <property type="term" value="F:serine-type endopeptidase activity"/>
    <property type="evidence" value="ECO:0007669"/>
    <property type="project" value="InterPro"/>
</dbReference>
<feature type="transmembrane region" description="Helical" evidence="7">
    <location>
        <begin position="244"/>
        <end position="264"/>
    </location>
</feature>
<dbReference type="GO" id="GO:0006465">
    <property type="term" value="P:signal peptide processing"/>
    <property type="evidence" value="ECO:0007669"/>
    <property type="project" value="TreeGrafter"/>
</dbReference>
<organism evidence="9 10">
    <name type="scientific">Hyphodiscus hymeniophilus</name>
    <dbReference type="NCBI Taxonomy" id="353542"/>
    <lineage>
        <taxon>Eukaryota</taxon>
        <taxon>Fungi</taxon>
        <taxon>Dikarya</taxon>
        <taxon>Ascomycota</taxon>
        <taxon>Pezizomycotina</taxon>
        <taxon>Leotiomycetes</taxon>
        <taxon>Helotiales</taxon>
        <taxon>Hyphodiscaceae</taxon>
        <taxon>Hyphodiscus</taxon>
    </lineage>
</organism>